<organism evidence="3 4">
    <name type="scientific">Sporomusa malonica</name>
    <dbReference type="NCBI Taxonomy" id="112901"/>
    <lineage>
        <taxon>Bacteria</taxon>
        <taxon>Bacillati</taxon>
        <taxon>Bacillota</taxon>
        <taxon>Negativicutes</taxon>
        <taxon>Selenomonadales</taxon>
        <taxon>Sporomusaceae</taxon>
        <taxon>Sporomusa</taxon>
    </lineage>
</organism>
<dbReference type="Proteomes" id="UP000192738">
    <property type="component" value="Unassembled WGS sequence"/>
</dbReference>
<keyword evidence="1" id="KW-0472">Membrane</keyword>
<feature type="transmembrane region" description="Helical" evidence="1">
    <location>
        <begin position="175"/>
        <end position="197"/>
    </location>
</feature>
<dbReference type="EMBL" id="FWXI01000001">
    <property type="protein sequence ID" value="SMC32979.1"/>
    <property type="molecule type" value="Genomic_DNA"/>
</dbReference>
<keyword evidence="4" id="KW-1185">Reference proteome</keyword>
<evidence type="ECO:0000259" key="2">
    <source>
        <dbReference type="Pfam" id="PF07158"/>
    </source>
</evidence>
<proteinExistence type="predicted"/>
<keyword evidence="1" id="KW-1133">Transmembrane helix</keyword>
<reference evidence="3 4" key="1">
    <citation type="submission" date="2017-04" db="EMBL/GenBank/DDBJ databases">
        <authorList>
            <person name="Afonso C.L."/>
            <person name="Miller P.J."/>
            <person name="Scott M.A."/>
            <person name="Spackman E."/>
            <person name="Goraichik I."/>
            <person name="Dimitrov K.M."/>
            <person name="Suarez D.L."/>
            <person name="Swayne D.E."/>
        </authorList>
    </citation>
    <scope>NUCLEOTIDE SEQUENCE [LARGE SCALE GENOMIC DNA]</scope>
    <source>
        <strain evidence="3 4">DSM 5090</strain>
    </source>
</reference>
<evidence type="ECO:0000313" key="4">
    <source>
        <dbReference type="Proteomes" id="UP000192738"/>
    </source>
</evidence>
<accession>A0A1W1YA26</accession>
<gene>
    <name evidence="3" type="ORF">SAMN04488500_101162</name>
</gene>
<feature type="transmembrane region" description="Helical" evidence="1">
    <location>
        <begin position="55"/>
        <end position="77"/>
    </location>
</feature>
<sequence>MNFALLSVIALILAIVIGVKKKINIGIIAMFFAFSLGHFVFGLKDKDMILKGWPLGIFFIMMSAMFMFSFATVNGATRLLAEKLAYAIRNYAKLLPWAFMLATDLLTGIGADPSVIIFMLPIALIAGEKSGVNPLMLCIMILGGALAGGASPVSVIGIVTAGLTAKAGVEHYLPIWFATITTILSLSFMAYFGLGGLKIKKGEDVEYQKPGDFNAKQIKTLCVIAGALSLILLFKVDIGVAAFIGSGVLLMLGVADEKEAVKSVNWGVLLLVGGTGILVEVMTAVGGIKMMAKFLSSIMTESTAAPIMALIAGLMTYVSSATGVVMPTLFPTLGGIVQELHGTVSPIQLMQGIQAAAIGAVPYSPLSALGAMAMASLPASVDKEKLFTQLIITAALALIWTMFLTYIGVFNIFIR</sequence>
<feature type="transmembrane region" description="Helical" evidence="1">
    <location>
        <begin position="24"/>
        <end position="43"/>
    </location>
</feature>
<dbReference type="RefSeq" id="WP_084573690.1">
    <property type="nucleotide sequence ID" value="NZ_CP155572.1"/>
</dbReference>
<evidence type="ECO:0000313" key="3">
    <source>
        <dbReference type="EMBL" id="SMC32979.1"/>
    </source>
</evidence>
<dbReference type="STRING" id="112901.SAMN04488500_101162"/>
<feature type="domain" description="Dicarboxylate carrier MatC N-terminal" evidence="2">
    <location>
        <begin position="1"/>
        <end position="149"/>
    </location>
</feature>
<feature type="transmembrane region" description="Helical" evidence="1">
    <location>
        <begin position="137"/>
        <end position="163"/>
    </location>
</feature>
<dbReference type="OrthoDB" id="2814158at2"/>
<dbReference type="AlphaFoldDB" id="A0A1W1YA26"/>
<feature type="transmembrane region" description="Helical" evidence="1">
    <location>
        <begin position="264"/>
        <end position="286"/>
    </location>
</feature>
<feature type="transmembrane region" description="Helical" evidence="1">
    <location>
        <begin position="307"/>
        <end position="330"/>
    </location>
</feature>
<keyword evidence="1" id="KW-0812">Transmembrane</keyword>
<name>A0A1W1YA26_9FIRM</name>
<dbReference type="InterPro" id="IPR009827">
    <property type="entry name" value="MatC_N"/>
</dbReference>
<feature type="transmembrane region" description="Helical" evidence="1">
    <location>
        <begin position="97"/>
        <end position="125"/>
    </location>
</feature>
<protein>
    <submittedName>
        <fullName evidence="3">Transporter, UIT1 family</fullName>
    </submittedName>
</protein>
<feature type="transmembrane region" description="Helical" evidence="1">
    <location>
        <begin position="386"/>
        <end position="414"/>
    </location>
</feature>
<dbReference type="Pfam" id="PF07158">
    <property type="entry name" value="MatC_N"/>
    <property type="match status" value="1"/>
</dbReference>
<evidence type="ECO:0000256" key="1">
    <source>
        <dbReference type="SAM" id="Phobius"/>
    </source>
</evidence>
<feature type="transmembrane region" description="Helical" evidence="1">
    <location>
        <begin position="218"/>
        <end position="244"/>
    </location>
</feature>